<evidence type="ECO:0000313" key="2">
    <source>
        <dbReference type="EMBL" id="CAF1910300.1"/>
    </source>
</evidence>
<evidence type="ECO:0000256" key="1">
    <source>
        <dbReference type="SAM" id="MobiDB-lite"/>
    </source>
</evidence>
<sequence length="112" mass="12290">VTLAGDRLSSASTRAKFPSIKPDDYAHSPVHYAVLGDHASLSRLLSSVPKLGDPEEIHTESNSLSQKRVPDQNSAVLNHHDVTSRETPLHLAVSLDDLFATKACRHVCFFFL</sequence>
<proteinExistence type="predicted"/>
<gene>
    <name evidence="2" type="ORF">DARMORV10_C02P30940.1</name>
</gene>
<protein>
    <submittedName>
        <fullName evidence="2">(rape) hypothetical protein</fullName>
    </submittedName>
</protein>
<feature type="non-terminal residue" evidence="2">
    <location>
        <position position="1"/>
    </location>
</feature>
<dbReference type="EMBL" id="HG994366">
    <property type="protein sequence ID" value="CAF1910300.1"/>
    <property type="molecule type" value="Genomic_DNA"/>
</dbReference>
<dbReference type="Proteomes" id="UP001295469">
    <property type="component" value="Chromosome C02"/>
</dbReference>
<organism evidence="2">
    <name type="scientific">Brassica napus</name>
    <name type="common">Rape</name>
    <dbReference type="NCBI Taxonomy" id="3708"/>
    <lineage>
        <taxon>Eukaryota</taxon>
        <taxon>Viridiplantae</taxon>
        <taxon>Streptophyta</taxon>
        <taxon>Embryophyta</taxon>
        <taxon>Tracheophyta</taxon>
        <taxon>Spermatophyta</taxon>
        <taxon>Magnoliopsida</taxon>
        <taxon>eudicotyledons</taxon>
        <taxon>Gunneridae</taxon>
        <taxon>Pentapetalae</taxon>
        <taxon>rosids</taxon>
        <taxon>malvids</taxon>
        <taxon>Brassicales</taxon>
        <taxon>Brassicaceae</taxon>
        <taxon>Brassiceae</taxon>
        <taxon>Brassica</taxon>
    </lineage>
</organism>
<feature type="region of interest" description="Disordered" evidence="1">
    <location>
        <begin position="55"/>
        <end position="78"/>
    </location>
</feature>
<accession>A0A816KAK0</accession>
<dbReference type="InterPro" id="IPR021832">
    <property type="entry name" value="ANKRD13"/>
</dbReference>
<feature type="compositionally biased region" description="Polar residues" evidence="1">
    <location>
        <begin position="60"/>
        <end position="76"/>
    </location>
</feature>
<reference evidence="2" key="1">
    <citation type="submission" date="2021-01" db="EMBL/GenBank/DDBJ databases">
        <authorList>
            <consortium name="Genoscope - CEA"/>
            <person name="William W."/>
        </authorList>
    </citation>
    <scope>NUCLEOTIDE SEQUENCE</scope>
</reference>
<dbReference type="PANTHER" id="PTHR12447:SF7">
    <property type="entry name" value="ANKYRIN REPEAT FAMILY PROTEIN"/>
    <property type="match status" value="1"/>
</dbReference>
<dbReference type="PANTHER" id="PTHR12447">
    <property type="entry name" value="ANKYRIN REPEAT DOMAIN-CONTAINING PROTEIN 13"/>
    <property type="match status" value="1"/>
</dbReference>
<dbReference type="AlphaFoldDB" id="A0A816KAK0"/>
<name>A0A816KAK0_BRANA</name>